<accession>A0A366MC27</accession>
<keyword evidence="1" id="KW-0472">Membrane</keyword>
<feature type="transmembrane region" description="Helical" evidence="1">
    <location>
        <begin position="5"/>
        <end position="24"/>
    </location>
</feature>
<organism evidence="2 3">
    <name type="scientific">Candidatus Methanobinarius endosymbioticus</name>
    <dbReference type="NCBI Taxonomy" id="2006182"/>
    <lineage>
        <taxon>Archaea</taxon>
        <taxon>Methanobacteriati</taxon>
        <taxon>Methanobacteriota</taxon>
        <taxon>Methanomada group</taxon>
        <taxon>Methanobacteria</taxon>
        <taxon>Methanobacteriales</taxon>
        <taxon>Methanobacteriaceae</taxon>
        <taxon>Candidatus Methanobinarius</taxon>
    </lineage>
</organism>
<keyword evidence="3" id="KW-1185">Reference proteome</keyword>
<comment type="caution">
    <text evidence="2">The sequence shown here is derived from an EMBL/GenBank/DDBJ whole genome shotgun (WGS) entry which is preliminary data.</text>
</comment>
<dbReference type="AlphaFoldDB" id="A0A366MC27"/>
<reference evidence="2 3" key="1">
    <citation type="submission" date="2018-06" db="EMBL/GenBank/DDBJ databases">
        <title>Genomic insight into two independent archaeal endosymbiosis events.</title>
        <authorList>
            <person name="Lind A.E."/>
            <person name="Lewis W.H."/>
            <person name="Spang A."/>
            <person name="Guy L."/>
            <person name="Embley M.T."/>
            <person name="Ettema T.J.G."/>
        </authorList>
    </citation>
    <scope>NUCLEOTIDE SEQUENCE [LARGE SCALE GENOMIC DNA]</scope>
    <source>
        <strain evidence="2">NOE</strain>
    </source>
</reference>
<dbReference type="Proteomes" id="UP000253099">
    <property type="component" value="Unassembled WGS sequence"/>
</dbReference>
<feature type="transmembrane region" description="Helical" evidence="1">
    <location>
        <begin position="36"/>
        <end position="57"/>
    </location>
</feature>
<keyword evidence="1" id="KW-0812">Transmembrane</keyword>
<evidence type="ECO:0000313" key="3">
    <source>
        <dbReference type="Proteomes" id="UP000253099"/>
    </source>
</evidence>
<sequence>MIAFALFLFSNELIVFLVSLFFLSELGVELGTGPGVGSGIGVGVGYGFGRIGLFISLNNSVS</sequence>
<evidence type="ECO:0000313" key="2">
    <source>
        <dbReference type="EMBL" id="RBQ23786.1"/>
    </source>
</evidence>
<protein>
    <submittedName>
        <fullName evidence="2">Uncharacterized protein</fullName>
    </submittedName>
</protein>
<keyword evidence="1" id="KW-1133">Transmembrane helix</keyword>
<gene>
    <name evidence="2" type="ORF">ALNOE001_06750</name>
</gene>
<name>A0A366MC27_9EURY</name>
<proteinExistence type="predicted"/>
<evidence type="ECO:0000256" key="1">
    <source>
        <dbReference type="SAM" id="Phobius"/>
    </source>
</evidence>
<dbReference type="EMBL" id="NIZT01000019">
    <property type="protein sequence ID" value="RBQ23786.1"/>
    <property type="molecule type" value="Genomic_DNA"/>
</dbReference>